<organism evidence="2 3">
    <name type="scientific">Paenibacillus agricola</name>
    <dbReference type="NCBI Taxonomy" id="2716264"/>
    <lineage>
        <taxon>Bacteria</taxon>
        <taxon>Bacillati</taxon>
        <taxon>Bacillota</taxon>
        <taxon>Bacilli</taxon>
        <taxon>Bacillales</taxon>
        <taxon>Paenibacillaceae</taxon>
        <taxon>Paenibacillus</taxon>
    </lineage>
</organism>
<dbReference type="Proteomes" id="UP001165962">
    <property type="component" value="Unassembled WGS sequence"/>
</dbReference>
<dbReference type="InterPro" id="IPR011990">
    <property type="entry name" value="TPR-like_helical_dom_sf"/>
</dbReference>
<reference evidence="2" key="1">
    <citation type="submission" date="2020-03" db="EMBL/GenBank/DDBJ databases">
        <title>Draft sequencing of Paenibacilllus sp. S3N08.</title>
        <authorList>
            <person name="Kim D.-U."/>
        </authorList>
    </citation>
    <scope>NUCLEOTIDE SEQUENCE</scope>
    <source>
        <strain evidence="2">S3N08</strain>
    </source>
</reference>
<dbReference type="PANTHER" id="PTHR12558:SF13">
    <property type="entry name" value="CELL DIVISION CYCLE PROTEIN 27 HOMOLOG"/>
    <property type="match status" value="1"/>
</dbReference>
<dbReference type="PROSITE" id="PS50005">
    <property type="entry name" value="TPR"/>
    <property type="match status" value="1"/>
</dbReference>
<dbReference type="SUPFAM" id="SSF81901">
    <property type="entry name" value="HCP-like"/>
    <property type="match status" value="1"/>
</dbReference>
<accession>A0ABX0J4D6</accession>
<dbReference type="Gene3D" id="1.25.40.10">
    <property type="entry name" value="Tetratricopeptide repeat domain"/>
    <property type="match status" value="2"/>
</dbReference>
<dbReference type="Pfam" id="PF13181">
    <property type="entry name" value="TPR_8"/>
    <property type="match status" value="2"/>
</dbReference>
<name>A0ABX0J4D6_9BACL</name>
<dbReference type="SMART" id="SM00028">
    <property type="entry name" value="TPR"/>
    <property type="match status" value="3"/>
</dbReference>
<dbReference type="InterPro" id="IPR019734">
    <property type="entry name" value="TPR_rpt"/>
</dbReference>
<comment type="caution">
    <text evidence="2">The sequence shown here is derived from an EMBL/GenBank/DDBJ whole genome shotgun (WGS) entry which is preliminary data.</text>
</comment>
<keyword evidence="3" id="KW-1185">Reference proteome</keyword>
<proteinExistence type="predicted"/>
<dbReference type="RefSeq" id="WP_166145643.1">
    <property type="nucleotide sequence ID" value="NZ_JAAOIW010000001.1"/>
</dbReference>
<dbReference type="EMBL" id="JAAOIW010000001">
    <property type="protein sequence ID" value="NHN28695.1"/>
    <property type="molecule type" value="Genomic_DNA"/>
</dbReference>
<keyword evidence="1" id="KW-0802">TPR repeat</keyword>
<evidence type="ECO:0000313" key="2">
    <source>
        <dbReference type="EMBL" id="NHN28695.1"/>
    </source>
</evidence>
<gene>
    <name evidence="2" type="ORF">G9U52_02485</name>
</gene>
<feature type="repeat" description="TPR" evidence="1">
    <location>
        <begin position="118"/>
        <end position="151"/>
    </location>
</feature>
<sequence length="166" mass="19125">MDGEEQIKKAYEAILMHDFEQAVEWFGQAIAISPNNAVFHYKLSITCARSNKLSKAIEHASKAVMLDSTESQFRLHLQHLQARELIVQAEAYFTESEVELWRAIGLLKQAIRLDSINIEAFILLAHGYSLLKLYNEAIDAIYECLKLDPQHEIGQRLLLEYQQHLK</sequence>
<evidence type="ECO:0000313" key="3">
    <source>
        <dbReference type="Proteomes" id="UP001165962"/>
    </source>
</evidence>
<dbReference type="PANTHER" id="PTHR12558">
    <property type="entry name" value="CELL DIVISION CYCLE 16,23,27"/>
    <property type="match status" value="1"/>
</dbReference>
<protein>
    <recommendedName>
        <fullName evidence="4">Tetratricopeptide repeat protein</fullName>
    </recommendedName>
</protein>
<evidence type="ECO:0000256" key="1">
    <source>
        <dbReference type="PROSITE-ProRule" id="PRU00339"/>
    </source>
</evidence>
<evidence type="ECO:0008006" key="4">
    <source>
        <dbReference type="Google" id="ProtNLM"/>
    </source>
</evidence>